<dbReference type="InParanoid" id="D8U251"/>
<dbReference type="EMBL" id="GL378352">
    <property type="protein sequence ID" value="EFJ46220.1"/>
    <property type="molecule type" value="Genomic_DNA"/>
</dbReference>
<evidence type="ECO:0000313" key="2">
    <source>
        <dbReference type="Proteomes" id="UP000001058"/>
    </source>
</evidence>
<organism evidence="2">
    <name type="scientific">Volvox carteri f. nagariensis</name>
    <dbReference type="NCBI Taxonomy" id="3068"/>
    <lineage>
        <taxon>Eukaryota</taxon>
        <taxon>Viridiplantae</taxon>
        <taxon>Chlorophyta</taxon>
        <taxon>core chlorophytes</taxon>
        <taxon>Chlorophyceae</taxon>
        <taxon>CS clade</taxon>
        <taxon>Chlamydomonadales</taxon>
        <taxon>Volvocaceae</taxon>
        <taxon>Volvox</taxon>
    </lineage>
</organism>
<reference evidence="1 2" key="1">
    <citation type="journal article" date="2010" name="Science">
        <title>Genomic analysis of organismal complexity in the multicellular green alga Volvox carteri.</title>
        <authorList>
            <person name="Prochnik S.E."/>
            <person name="Umen J."/>
            <person name="Nedelcu A.M."/>
            <person name="Hallmann A."/>
            <person name="Miller S.M."/>
            <person name="Nishii I."/>
            <person name="Ferris P."/>
            <person name="Kuo A."/>
            <person name="Mitros T."/>
            <person name="Fritz-Laylin L.K."/>
            <person name="Hellsten U."/>
            <person name="Chapman J."/>
            <person name="Simakov O."/>
            <person name="Rensing S.A."/>
            <person name="Terry A."/>
            <person name="Pangilinan J."/>
            <person name="Kapitonov V."/>
            <person name="Jurka J."/>
            <person name="Salamov A."/>
            <person name="Shapiro H."/>
            <person name="Schmutz J."/>
            <person name="Grimwood J."/>
            <person name="Lindquist E."/>
            <person name="Lucas S."/>
            <person name="Grigoriev I.V."/>
            <person name="Schmitt R."/>
            <person name="Kirk D."/>
            <person name="Rokhsar D.S."/>
        </authorList>
    </citation>
    <scope>NUCLEOTIDE SEQUENCE [LARGE SCALE GENOMIC DNA]</scope>
    <source>
        <strain evidence="2">f. Nagariensis / Eve</strain>
    </source>
</reference>
<gene>
    <name evidence="1" type="ORF">VOLCADRAFT_93442</name>
</gene>
<dbReference type="RefSeq" id="XP_002952667.1">
    <property type="nucleotide sequence ID" value="XM_002952621.1"/>
</dbReference>
<dbReference type="FunCoup" id="D8U251">
    <property type="interactions" value="568"/>
</dbReference>
<dbReference type="PANTHER" id="PTHR36783:SF2">
    <property type="entry name" value="THYLAKOID LUMENAL 17.9 KDA PROTEIN, CHLOROPLASTIC"/>
    <property type="match status" value="1"/>
</dbReference>
<dbReference type="PANTHER" id="PTHR36783">
    <property type="entry name" value="THYLAKOID LUMENAL 17.9 KDA PROTEIN, CHLOROPLASTIC"/>
    <property type="match status" value="1"/>
</dbReference>
<dbReference type="eggNOG" id="ENOG502QS2R">
    <property type="taxonomic scope" value="Eukaryota"/>
</dbReference>
<name>D8U251_VOLCA</name>
<protein>
    <submittedName>
        <fullName evidence="1">Uncharacterized protein</fullName>
    </submittedName>
</protein>
<dbReference type="GeneID" id="9627409"/>
<sequence length="275" mass="30469">MPPIATERDKMRTCYTYSMPCCAGRAAASIVVLICRAALRSGAIQVSRTCTVRTALYRDAVTSLSADKRDDCDALPSTSRPSWALTACAISCGVALSLAPPCPANPYLESKKTIILGVTNEGTIRGCQGNVNPNCVSTASTNELYAPAWRANTRTAKEAAQEMERTVLALYPDWSLAQSQSYDFGEYRAFLAPSLFGKDILEFLIKEESVNNRNWEGDREGPYVTYRSLAGSVKYIWPIQQPLSDFGAQKARLQELREKLRWQVIGCELIECYDY</sequence>
<dbReference type="Proteomes" id="UP000001058">
    <property type="component" value="Unassembled WGS sequence"/>
</dbReference>
<dbReference type="InterPro" id="IPR037734">
    <property type="entry name" value="Thylakoid_lumenal_17.9"/>
</dbReference>
<proteinExistence type="predicted"/>
<evidence type="ECO:0000313" key="1">
    <source>
        <dbReference type="EMBL" id="EFJ46220.1"/>
    </source>
</evidence>
<dbReference type="OrthoDB" id="200029at2759"/>
<accession>D8U251</accession>
<dbReference type="STRING" id="3068.D8U251"/>
<keyword evidence="2" id="KW-1185">Reference proteome</keyword>
<dbReference type="KEGG" id="vcn:VOLCADRAFT_93442"/>
<dbReference type="AlphaFoldDB" id="D8U251"/>